<reference evidence="2 3" key="1">
    <citation type="submission" date="2010-04" db="EMBL/GenBank/DDBJ databases">
        <authorList>
            <person name="Qin X."/>
            <person name="Bachman B."/>
            <person name="Battles P."/>
            <person name="Bell A."/>
            <person name="Bess C."/>
            <person name="Bickham C."/>
            <person name="Chaboub L."/>
            <person name="Chen D."/>
            <person name="Coyle M."/>
            <person name="Deiros D.R."/>
            <person name="Dinh H."/>
            <person name="Forbes L."/>
            <person name="Fowler G."/>
            <person name="Francisco L."/>
            <person name="Fu Q."/>
            <person name="Gubbala S."/>
            <person name="Hale W."/>
            <person name="Han Y."/>
            <person name="Hemphill L."/>
            <person name="Highlander S.K."/>
            <person name="Hirani K."/>
            <person name="Hogues M."/>
            <person name="Jackson L."/>
            <person name="Jakkamsetti A."/>
            <person name="Javaid M."/>
            <person name="Jiang H."/>
            <person name="Korchina V."/>
            <person name="Kovar C."/>
            <person name="Lara F."/>
            <person name="Lee S."/>
            <person name="Mata R."/>
            <person name="Mathew T."/>
            <person name="Moen C."/>
            <person name="Morales K."/>
            <person name="Munidasa M."/>
            <person name="Nazareth L."/>
            <person name="Ngo R."/>
            <person name="Nguyen L."/>
            <person name="Okwuonu G."/>
            <person name="Ongeri F."/>
            <person name="Patil S."/>
            <person name="Petrosino J."/>
            <person name="Pham C."/>
            <person name="Pham P."/>
            <person name="Pu L.-L."/>
            <person name="Puazo M."/>
            <person name="Raj R."/>
            <person name="Reid J."/>
            <person name="Rouhana J."/>
            <person name="Saada N."/>
            <person name="Shang Y."/>
            <person name="Simmons D."/>
            <person name="Thornton R."/>
            <person name="Warren J."/>
            <person name="Weissenberger G."/>
            <person name="Zhang J."/>
            <person name="Zhang L."/>
            <person name="Zhou C."/>
            <person name="Zhu D."/>
            <person name="Muzny D."/>
            <person name="Worley K."/>
            <person name="Gibbs R."/>
        </authorList>
    </citation>
    <scope>NUCLEOTIDE SEQUENCE [LARGE SCALE GENOMIC DNA]</scope>
    <source>
        <strain evidence="2 3">ATCC 49957</strain>
    </source>
</reference>
<proteinExistence type="predicted"/>
<comment type="caution">
    <text evidence="2">The sequence shown here is derived from an EMBL/GenBank/DDBJ whole genome shotgun (WGS) entry which is preliminary data.</text>
</comment>
<evidence type="ECO:0000256" key="1">
    <source>
        <dbReference type="SAM" id="MobiDB-lite"/>
    </source>
</evidence>
<accession>D5RQW8</accession>
<dbReference type="AlphaFoldDB" id="D5RQW8"/>
<keyword evidence="3" id="KW-1185">Reference proteome</keyword>
<gene>
    <name evidence="2" type="ORF">HMPREF0731_3480</name>
</gene>
<dbReference type="EMBL" id="ADVL01000677">
    <property type="protein sequence ID" value="EFH10368.1"/>
    <property type="molecule type" value="Genomic_DNA"/>
</dbReference>
<evidence type="ECO:0000313" key="3">
    <source>
        <dbReference type="Proteomes" id="UP000005324"/>
    </source>
</evidence>
<dbReference type="HOGENOM" id="CLU_2047949_0_0_5"/>
<organism evidence="2 3">
    <name type="scientific">Pseudoroseomonas cervicalis ATCC 49957</name>
    <dbReference type="NCBI Taxonomy" id="525371"/>
    <lineage>
        <taxon>Bacteria</taxon>
        <taxon>Pseudomonadati</taxon>
        <taxon>Pseudomonadota</taxon>
        <taxon>Alphaproteobacteria</taxon>
        <taxon>Acetobacterales</taxon>
        <taxon>Roseomonadaceae</taxon>
        <taxon>Roseomonas</taxon>
    </lineage>
</organism>
<feature type="compositionally biased region" description="Polar residues" evidence="1">
    <location>
        <begin position="104"/>
        <end position="120"/>
    </location>
</feature>
<protein>
    <submittedName>
        <fullName evidence="2">Uncharacterized protein</fullName>
    </submittedName>
</protein>
<feature type="region of interest" description="Disordered" evidence="1">
    <location>
        <begin position="96"/>
        <end position="120"/>
    </location>
</feature>
<dbReference type="Proteomes" id="UP000005324">
    <property type="component" value="Unassembled WGS sequence"/>
</dbReference>
<evidence type="ECO:0000313" key="2">
    <source>
        <dbReference type="EMBL" id="EFH10368.1"/>
    </source>
</evidence>
<name>D5RQW8_9PROT</name>
<sequence>MSNHHKDWEEAHIDALARTVAMRHVPLARILASDPVTLGQAAHDASARAAMATALAWLPGAEAHEAEHGALSLLDRVHQDWLMLCRVRKSAREAMATGCDGSPAPTQVFSDPQQYPSSQG</sequence>